<accession>A0A841T8M8</accession>
<dbReference type="PANTHER" id="PTHR30408:SF13">
    <property type="entry name" value="TYPE I RESTRICTION ENZYME HINDI SPECIFICITY SUBUNIT"/>
    <property type="match status" value="1"/>
</dbReference>
<evidence type="ECO:0000256" key="1">
    <source>
        <dbReference type="ARBA" id="ARBA00010923"/>
    </source>
</evidence>
<reference evidence="5 6" key="1">
    <citation type="submission" date="2020-08" db="EMBL/GenBank/DDBJ databases">
        <title>Cohnella phylogeny.</title>
        <authorList>
            <person name="Dunlap C."/>
        </authorList>
    </citation>
    <scope>NUCLEOTIDE SEQUENCE [LARGE SCALE GENOMIC DNA]</scope>
    <source>
        <strain evidence="5 6">DSM 103658</strain>
    </source>
</reference>
<organism evidence="5 6">
    <name type="scientific">Cohnella lubricantis</name>
    <dbReference type="NCBI Taxonomy" id="2163172"/>
    <lineage>
        <taxon>Bacteria</taxon>
        <taxon>Bacillati</taxon>
        <taxon>Bacillota</taxon>
        <taxon>Bacilli</taxon>
        <taxon>Bacillales</taxon>
        <taxon>Paenibacillaceae</taxon>
        <taxon>Cohnella</taxon>
    </lineage>
</organism>
<dbReference type="InterPro" id="IPR044946">
    <property type="entry name" value="Restrct_endonuc_typeI_TRD_sf"/>
</dbReference>
<dbReference type="GO" id="GO:0004519">
    <property type="term" value="F:endonuclease activity"/>
    <property type="evidence" value="ECO:0007669"/>
    <property type="project" value="UniProtKB-KW"/>
</dbReference>
<sequence>MRETYKVSDLITDGVLVIGDGYRAKNSELSGAGVPFARAGNIDGGFLFKGADCFPISTLNKVGEKISQVGDVVFTSKGTVGRFAYVDESVPQFVYSPQLCFWRSKNQEIIQSRYLYYWMQSKEFIFQMNAVKGQTDMADYVSLSDQRKMTITVPSIKVQSAISHILGSIDDKIELNRQMNETLDQMASTLYKHWFVDFGLFQDEEFVDSHIGLVPGGWKTTKLRELMDLAYGKALKAQDRKGGVYPVYGSSGLVGWHNENIADAPGIIVGRKGTIGTVYLSYLPFYPIDTTYYIKSKLTGINPVFYLYYLLRSLDLEHMNNDSAVPGLNRESVYNIDVLIPPTELLLKFENKIQSFHDQINNNNAENKQLTSLRDYLLPHLLSGEIDVKVAEEQVEEVFAGG</sequence>
<evidence type="ECO:0000256" key="3">
    <source>
        <dbReference type="ARBA" id="ARBA00023125"/>
    </source>
</evidence>
<dbReference type="CDD" id="cd17267">
    <property type="entry name" value="RMtype1_S_EcoAO83I-TRD1-CR1_like"/>
    <property type="match status" value="1"/>
</dbReference>
<evidence type="ECO:0000259" key="4">
    <source>
        <dbReference type="Pfam" id="PF01420"/>
    </source>
</evidence>
<evidence type="ECO:0000256" key="2">
    <source>
        <dbReference type="ARBA" id="ARBA00022747"/>
    </source>
</evidence>
<dbReference type="InterPro" id="IPR052021">
    <property type="entry name" value="Type-I_RS_S_subunit"/>
</dbReference>
<feature type="domain" description="Type I restriction modification DNA specificity" evidence="4">
    <location>
        <begin position="31"/>
        <end position="183"/>
    </location>
</feature>
<gene>
    <name evidence="5" type="ORF">H4Q31_03385</name>
</gene>
<keyword evidence="5" id="KW-0255">Endonuclease</keyword>
<dbReference type="Gene3D" id="3.90.220.20">
    <property type="entry name" value="DNA methylase specificity domains"/>
    <property type="match status" value="2"/>
</dbReference>
<dbReference type="InterPro" id="IPR000055">
    <property type="entry name" value="Restrct_endonuc_typeI_TRD"/>
</dbReference>
<dbReference type="Pfam" id="PF01420">
    <property type="entry name" value="Methylase_S"/>
    <property type="match status" value="2"/>
</dbReference>
<keyword evidence="6" id="KW-1185">Reference proteome</keyword>
<dbReference type="SUPFAM" id="SSF116734">
    <property type="entry name" value="DNA methylase specificity domain"/>
    <property type="match status" value="2"/>
</dbReference>
<keyword evidence="5" id="KW-0378">Hydrolase</keyword>
<dbReference type="GO" id="GO:0003677">
    <property type="term" value="F:DNA binding"/>
    <property type="evidence" value="ECO:0007669"/>
    <property type="project" value="UniProtKB-KW"/>
</dbReference>
<keyword evidence="2" id="KW-0680">Restriction system</keyword>
<name>A0A841T8M8_9BACL</name>
<dbReference type="AlphaFoldDB" id="A0A841T8M8"/>
<dbReference type="EMBL" id="JACJVN010000015">
    <property type="protein sequence ID" value="MBB6676365.1"/>
    <property type="molecule type" value="Genomic_DNA"/>
</dbReference>
<proteinExistence type="inferred from homology"/>
<dbReference type="Proteomes" id="UP000574133">
    <property type="component" value="Unassembled WGS sequence"/>
</dbReference>
<comment type="caution">
    <text evidence="5">The sequence shown here is derived from an EMBL/GenBank/DDBJ whole genome shotgun (WGS) entry which is preliminary data.</text>
</comment>
<evidence type="ECO:0000313" key="6">
    <source>
        <dbReference type="Proteomes" id="UP000574133"/>
    </source>
</evidence>
<protein>
    <submittedName>
        <fullName evidence="5">Restriction endonuclease subunit S</fullName>
    </submittedName>
</protein>
<dbReference type="PANTHER" id="PTHR30408">
    <property type="entry name" value="TYPE-1 RESTRICTION ENZYME ECOKI SPECIFICITY PROTEIN"/>
    <property type="match status" value="1"/>
</dbReference>
<keyword evidence="3" id="KW-0238">DNA-binding</keyword>
<evidence type="ECO:0000313" key="5">
    <source>
        <dbReference type="EMBL" id="MBB6676365.1"/>
    </source>
</evidence>
<keyword evidence="5" id="KW-0540">Nuclease</keyword>
<comment type="similarity">
    <text evidence="1">Belongs to the type-I restriction system S methylase family.</text>
</comment>
<dbReference type="RefSeq" id="WP_185177658.1">
    <property type="nucleotide sequence ID" value="NZ_CBCSEP010000003.1"/>
</dbReference>
<dbReference type="GO" id="GO:0009307">
    <property type="term" value="P:DNA restriction-modification system"/>
    <property type="evidence" value="ECO:0007669"/>
    <property type="project" value="UniProtKB-KW"/>
</dbReference>
<dbReference type="CDD" id="cd16961">
    <property type="entry name" value="RMtype1_S_TRD-CR_like"/>
    <property type="match status" value="1"/>
</dbReference>
<feature type="domain" description="Type I restriction modification DNA specificity" evidence="4">
    <location>
        <begin position="215"/>
        <end position="364"/>
    </location>
</feature>